<dbReference type="OMA" id="YPINGAS"/>
<gene>
    <name evidence="2" type="ORF">HHK36_020637</name>
</gene>
<dbReference type="PANTHER" id="PTHR33356">
    <property type="entry name" value="TIP41-LIKE PROTEIN"/>
    <property type="match status" value="1"/>
</dbReference>
<dbReference type="Proteomes" id="UP000655225">
    <property type="component" value="Unassembled WGS sequence"/>
</dbReference>
<feature type="region of interest" description="Disordered" evidence="1">
    <location>
        <begin position="125"/>
        <end position="155"/>
    </location>
</feature>
<dbReference type="AlphaFoldDB" id="A0A835DBT5"/>
<sequence>MRKSGGAPWQLVVWPEEFEEGLRVGRDEVEGVQAKWGRAGATHSQRSGSKLHRRPRYPVNRASGGPGMQAVFLDSGQRSCGTGVFLPQRAGNNFQPSKKPACSSVLLPSRVVQALNLNVHALGSQRSPQRDISKNPKGGSGNLVSNNNDNDVNDRVSSQRCVTIISQSRSSSPEIFLPKEWTY</sequence>
<organism evidence="2 3">
    <name type="scientific">Tetracentron sinense</name>
    <name type="common">Spur-leaf</name>
    <dbReference type="NCBI Taxonomy" id="13715"/>
    <lineage>
        <taxon>Eukaryota</taxon>
        <taxon>Viridiplantae</taxon>
        <taxon>Streptophyta</taxon>
        <taxon>Embryophyta</taxon>
        <taxon>Tracheophyta</taxon>
        <taxon>Spermatophyta</taxon>
        <taxon>Magnoliopsida</taxon>
        <taxon>Trochodendrales</taxon>
        <taxon>Trochodendraceae</taxon>
        <taxon>Tetracentron</taxon>
    </lineage>
</organism>
<evidence type="ECO:0000313" key="3">
    <source>
        <dbReference type="Proteomes" id="UP000655225"/>
    </source>
</evidence>
<name>A0A835DBT5_TETSI</name>
<keyword evidence="3" id="KW-1185">Reference proteome</keyword>
<feature type="region of interest" description="Disordered" evidence="1">
    <location>
        <begin position="35"/>
        <end position="56"/>
    </location>
</feature>
<comment type="caution">
    <text evidence="2">The sequence shown here is derived from an EMBL/GenBank/DDBJ whole genome shotgun (WGS) entry which is preliminary data.</text>
</comment>
<protein>
    <submittedName>
        <fullName evidence="2">Uncharacterized protein</fullName>
    </submittedName>
</protein>
<reference evidence="2 3" key="1">
    <citation type="submission" date="2020-04" db="EMBL/GenBank/DDBJ databases">
        <title>Plant Genome Project.</title>
        <authorList>
            <person name="Zhang R.-G."/>
        </authorList>
    </citation>
    <scope>NUCLEOTIDE SEQUENCE [LARGE SCALE GENOMIC DNA]</scope>
    <source>
        <strain evidence="2">YNK0</strain>
        <tissue evidence="2">Leaf</tissue>
    </source>
</reference>
<dbReference type="PANTHER" id="PTHR33356:SF13">
    <property type="entry name" value="DUF4005 DOMAIN-CONTAINING PROTEIN"/>
    <property type="match status" value="1"/>
</dbReference>
<dbReference type="EMBL" id="JABCRI010000014">
    <property type="protein sequence ID" value="KAF8394429.1"/>
    <property type="molecule type" value="Genomic_DNA"/>
</dbReference>
<evidence type="ECO:0000313" key="2">
    <source>
        <dbReference type="EMBL" id="KAF8394429.1"/>
    </source>
</evidence>
<accession>A0A835DBT5</accession>
<dbReference type="OrthoDB" id="1931548at2759"/>
<evidence type="ECO:0000256" key="1">
    <source>
        <dbReference type="SAM" id="MobiDB-lite"/>
    </source>
</evidence>
<proteinExistence type="predicted"/>